<dbReference type="AlphaFoldDB" id="A0A0A9BY97"/>
<reference evidence="2" key="1">
    <citation type="submission" date="2014-09" db="EMBL/GenBank/DDBJ databases">
        <authorList>
            <person name="Magalhaes I.L.F."/>
            <person name="Oliveira U."/>
            <person name="Santos F.R."/>
            <person name="Vidigal T.H.D.A."/>
            <person name="Brescovit A.D."/>
            <person name="Santos A.J."/>
        </authorList>
    </citation>
    <scope>NUCLEOTIDE SEQUENCE</scope>
    <source>
        <tissue evidence="2">Shoot tissue taken approximately 20 cm above the soil surface</tissue>
    </source>
</reference>
<organism evidence="2">
    <name type="scientific">Arundo donax</name>
    <name type="common">Giant reed</name>
    <name type="synonym">Donax arundinaceus</name>
    <dbReference type="NCBI Taxonomy" id="35708"/>
    <lineage>
        <taxon>Eukaryota</taxon>
        <taxon>Viridiplantae</taxon>
        <taxon>Streptophyta</taxon>
        <taxon>Embryophyta</taxon>
        <taxon>Tracheophyta</taxon>
        <taxon>Spermatophyta</taxon>
        <taxon>Magnoliopsida</taxon>
        <taxon>Liliopsida</taxon>
        <taxon>Poales</taxon>
        <taxon>Poaceae</taxon>
        <taxon>PACMAD clade</taxon>
        <taxon>Arundinoideae</taxon>
        <taxon>Arundineae</taxon>
        <taxon>Arundo</taxon>
    </lineage>
</organism>
<sequence length="30" mass="3171">MAAAGPGARSPRRRATCTRGCNHPRYPSAT</sequence>
<evidence type="ECO:0000256" key="1">
    <source>
        <dbReference type="SAM" id="MobiDB-lite"/>
    </source>
</evidence>
<proteinExistence type="predicted"/>
<feature type="region of interest" description="Disordered" evidence="1">
    <location>
        <begin position="1"/>
        <end position="30"/>
    </location>
</feature>
<protein>
    <submittedName>
        <fullName evidence="2">Uncharacterized protein</fullName>
    </submittedName>
</protein>
<evidence type="ECO:0000313" key="2">
    <source>
        <dbReference type="EMBL" id="JAD64247.1"/>
    </source>
</evidence>
<dbReference type="EMBL" id="GBRH01233648">
    <property type="protein sequence ID" value="JAD64247.1"/>
    <property type="molecule type" value="Transcribed_RNA"/>
</dbReference>
<accession>A0A0A9BY97</accession>
<name>A0A0A9BY97_ARUDO</name>
<reference evidence="2" key="2">
    <citation type="journal article" date="2015" name="Data Brief">
        <title>Shoot transcriptome of the giant reed, Arundo donax.</title>
        <authorList>
            <person name="Barrero R.A."/>
            <person name="Guerrero F.D."/>
            <person name="Moolhuijzen P."/>
            <person name="Goolsby J.A."/>
            <person name="Tidwell J."/>
            <person name="Bellgard S.E."/>
            <person name="Bellgard M.I."/>
        </authorList>
    </citation>
    <scope>NUCLEOTIDE SEQUENCE</scope>
    <source>
        <tissue evidence="2">Shoot tissue taken approximately 20 cm above the soil surface</tissue>
    </source>
</reference>